<organism evidence="1 2">
    <name type="scientific">Vreelandella olivaria</name>
    <dbReference type="NCBI Taxonomy" id="390919"/>
    <lineage>
        <taxon>Bacteria</taxon>
        <taxon>Pseudomonadati</taxon>
        <taxon>Pseudomonadota</taxon>
        <taxon>Gammaproteobacteria</taxon>
        <taxon>Oceanospirillales</taxon>
        <taxon>Halomonadaceae</taxon>
        <taxon>Vreelandella</taxon>
    </lineage>
</organism>
<accession>A0ABN5WT79</accession>
<dbReference type="Proteomes" id="UP000289555">
    <property type="component" value="Chromosome"/>
</dbReference>
<reference evidence="2" key="1">
    <citation type="journal article" date="2019" name="Microbiol. Resour. Announc.">
        <title>Complete Genome Sequence of Halomonas olivaria, a Moderately Halophilic Bacterium Isolated from Olive Processing Effluents, Obtained by Nanopore Sequencing.</title>
        <authorList>
            <person name="Nagata S."/>
            <person name="Ii K.M."/>
            <person name="Tsukimi T."/>
            <person name="Miura M.C."/>
            <person name="Galipon J."/>
            <person name="Arakawa K."/>
        </authorList>
    </citation>
    <scope>NUCLEOTIDE SEQUENCE [LARGE SCALE GENOMIC DNA]</scope>
    <source>
        <strain evidence="2">TYRC17</strain>
    </source>
</reference>
<name>A0ABN5WT79_9GAMM</name>
<keyword evidence="2" id="KW-1185">Reference proteome</keyword>
<protein>
    <submittedName>
        <fullName evidence="1">Uncharacterized protein</fullName>
    </submittedName>
</protein>
<proteinExistence type="predicted"/>
<gene>
    <name evidence="1" type="ORF">HORIV_25180</name>
</gene>
<evidence type="ECO:0000313" key="2">
    <source>
        <dbReference type="Proteomes" id="UP000289555"/>
    </source>
</evidence>
<evidence type="ECO:0000313" key="1">
    <source>
        <dbReference type="EMBL" id="BBI50097.1"/>
    </source>
</evidence>
<dbReference type="EMBL" id="AP019416">
    <property type="protein sequence ID" value="BBI50097.1"/>
    <property type="molecule type" value="Genomic_DNA"/>
</dbReference>
<sequence>MINVGGDRFELAAGVGAFKYAVALFTCHHHAGTFLTCAPYHSVAGDQAVQIGAQVAANRFIVAIAHLKSTPEVSNDTARLFGTVFTGGELFSVLHIALFSALGTFRLDFLDAPLLLAT</sequence>